<name>A0A369TEY1_9PROT</name>
<keyword evidence="4" id="KW-1185">Reference proteome</keyword>
<proteinExistence type="inferred from homology"/>
<evidence type="ECO:0000259" key="2">
    <source>
        <dbReference type="Pfam" id="PF03795"/>
    </source>
</evidence>
<dbReference type="InterPro" id="IPR005545">
    <property type="entry name" value="YCII"/>
</dbReference>
<dbReference type="EMBL" id="QPMH01000002">
    <property type="protein sequence ID" value="RDD63392.1"/>
    <property type="molecule type" value="Genomic_DNA"/>
</dbReference>
<dbReference type="InterPro" id="IPR051807">
    <property type="entry name" value="Sec-metab_biosynth-assoc"/>
</dbReference>
<protein>
    <submittedName>
        <fullName evidence="3">YciI family protein</fullName>
    </submittedName>
</protein>
<dbReference type="RefSeq" id="WP_114580646.1">
    <property type="nucleotide sequence ID" value="NZ_QPMH01000002.1"/>
</dbReference>
<sequence>MLFVIHAVDKPGHGQVRADNRPDHLEHLKAHSEQIITAGPTTSDDGSEMTGSLLIVDFSDRAAAERFAAEDPYSKAGLFEHVEIQPWKKTFP</sequence>
<evidence type="ECO:0000256" key="1">
    <source>
        <dbReference type="ARBA" id="ARBA00007689"/>
    </source>
</evidence>
<feature type="domain" description="YCII-related" evidence="2">
    <location>
        <begin position="1"/>
        <end position="88"/>
    </location>
</feature>
<gene>
    <name evidence="3" type="ORF">DRB17_02810</name>
</gene>
<dbReference type="InterPro" id="IPR011008">
    <property type="entry name" value="Dimeric_a/b-barrel"/>
</dbReference>
<dbReference type="PANTHER" id="PTHR33606">
    <property type="entry name" value="PROTEIN YCII"/>
    <property type="match status" value="1"/>
</dbReference>
<dbReference type="Pfam" id="PF03795">
    <property type="entry name" value="YCII"/>
    <property type="match status" value="1"/>
</dbReference>
<comment type="similarity">
    <text evidence="1">Belongs to the YciI family.</text>
</comment>
<dbReference type="AlphaFoldDB" id="A0A369TEY1"/>
<dbReference type="SUPFAM" id="SSF54909">
    <property type="entry name" value="Dimeric alpha+beta barrel"/>
    <property type="match status" value="1"/>
</dbReference>
<evidence type="ECO:0000313" key="4">
    <source>
        <dbReference type="Proteomes" id="UP000253941"/>
    </source>
</evidence>
<accession>A0A369TEY1</accession>
<comment type="caution">
    <text evidence="3">The sequence shown here is derived from an EMBL/GenBank/DDBJ whole genome shotgun (WGS) entry which is preliminary data.</text>
</comment>
<dbReference type="Gene3D" id="3.30.70.1060">
    <property type="entry name" value="Dimeric alpha+beta barrel"/>
    <property type="match status" value="1"/>
</dbReference>
<organism evidence="3 4">
    <name type="scientific">Ferruginivarius sediminum</name>
    <dbReference type="NCBI Taxonomy" id="2661937"/>
    <lineage>
        <taxon>Bacteria</taxon>
        <taxon>Pseudomonadati</taxon>
        <taxon>Pseudomonadota</taxon>
        <taxon>Alphaproteobacteria</taxon>
        <taxon>Rhodospirillales</taxon>
        <taxon>Rhodospirillaceae</taxon>
        <taxon>Ferruginivarius</taxon>
    </lineage>
</organism>
<evidence type="ECO:0000313" key="3">
    <source>
        <dbReference type="EMBL" id="RDD63392.1"/>
    </source>
</evidence>
<reference evidence="3 4" key="1">
    <citation type="submission" date="2018-07" db="EMBL/GenBank/DDBJ databases">
        <title>Venubactetium sediminum gen. nov., sp. nov., isolated from a marine solar saltern.</title>
        <authorList>
            <person name="Wang S."/>
        </authorList>
    </citation>
    <scope>NUCLEOTIDE SEQUENCE [LARGE SCALE GENOMIC DNA]</scope>
    <source>
        <strain evidence="3 4">WD2A32</strain>
    </source>
</reference>
<dbReference type="Proteomes" id="UP000253941">
    <property type="component" value="Unassembled WGS sequence"/>
</dbReference>
<dbReference type="PANTHER" id="PTHR33606:SF3">
    <property type="entry name" value="PROTEIN YCII"/>
    <property type="match status" value="1"/>
</dbReference>